<dbReference type="SUPFAM" id="SSF55874">
    <property type="entry name" value="ATPase domain of HSP90 chaperone/DNA topoisomerase II/histidine kinase"/>
    <property type="match status" value="1"/>
</dbReference>
<proteinExistence type="predicted"/>
<comment type="caution">
    <text evidence="3">The sequence shown here is derived from an EMBL/GenBank/DDBJ whole genome shotgun (WGS) entry which is preliminary data.</text>
</comment>
<accession>A0ABT1Q2F5</accession>
<dbReference type="InterPro" id="IPR036890">
    <property type="entry name" value="HATPase_C_sf"/>
</dbReference>
<dbReference type="Gene3D" id="3.30.565.10">
    <property type="entry name" value="Histidine kinase-like ATPase, C-terminal domain"/>
    <property type="match status" value="1"/>
</dbReference>
<evidence type="ECO:0000313" key="3">
    <source>
        <dbReference type="EMBL" id="MCQ4084111.1"/>
    </source>
</evidence>
<name>A0ABT1Q2F5_9ACTN</name>
<dbReference type="CDD" id="cd16936">
    <property type="entry name" value="HATPase_RsbW-like"/>
    <property type="match status" value="1"/>
</dbReference>
<dbReference type="InterPro" id="IPR035965">
    <property type="entry name" value="PAS-like_dom_sf"/>
</dbReference>
<dbReference type="SUPFAM" id="SSF55785">
    <property type="entry name" value="PYP-like sensor domain (PAS domain)"/>
    <property type="match status" value="1"/>
</dbReference>
<protein>
    <submittedName>
        <fullName evidence="3">SpoIIE family protein phosphatase</fullName>
    </submittedName>
</protein>
<dbReference type="EMBL" id="JANFNG010000030">
    <property type="protein sequence ID" value="MCQ4084111.1"/>
    <property type="molecule type" value="Genomic_DNA"/>
</dbReference>
<dbReference type="SMART" id="SM00065">
    <property type="entry name" value="GAF"/>
    <property type="match status" value="1"/>
</dbReference>
<dbReference type="InterPro" id="IPR001932">
    <property type="entry name" value="PPM-type_phosphatase-like_dom"/>
</dbReference>
<dbReference type="Gene3D" id="3.30.450.40">
    <property type="match status" value="1"/>
</dbReference>
<dbReference type="Pfam" id="PF01590">
    <property type="entry name" value="GAF"/>
    <property type="match status" value="1"/>
</dbReference>
<evidence type="ECO:0000259" key="2">
    <source>
        <dbReference type="PROSITE" id="PS50112"/>
    </source>
</evidence>
<dbReference type="Pfam" id="PF08448">
    <property type="entry name" value="PAS_4"/>
    <property type="match status" value="1"/>
</dbReference>
<feature type="domain" description="PAS" evidence="2">
    <location>
        <begin position="2"/>
        <end position="71"/>
    </location>
</feature>
<keyword evidence="4" id="KW-1185">Reference proteome</keyword>
<dbReference type="NCBIfam" id="TIGR00229">
    <property type="entry name" value="sensory_box"/>
    <property type="match status" value="1"/>
</dbReference>
<dbReference type="Pfam" id="PF07228">
    <property type="entry name" value="SpoIIE"/>
    <property type="match status" value="1"/>
</dbReference>
<dbReference type="InterPro" id="IPR013656">
    <property type="entry name" value="PAS_4"/>
</dbReference>
<dbReference type="PANTHER" id="PTHR43156:SF2">
    <property type="entry name" value="STAGE II SPORULATION PROTEIN E"/>
    <property type="match status" value="1"/>
</dbReference>
<dbReference type="Pfam" id="PF13581">
    <property type="entry name" value="HATPase_c_2"/>
    <property type="match status" value="1"/>
</dbReference>
<dbReference type="Gene3D" id="3.60.40.10">
    <property type="entry name" value="PPM-type phosphatase domain"/>
    <property type="match status" value="1"/>
</dbReference>
<dbReference type="SMART" id="SM00331">
    <property type="entry name" value="PP2C_SIG"/>
    <property type="match status" value="1"/>
</dbReference>
<dbReference type="Proteomes" id="UP001057702">
    <property type="component" value="Unassembled WGS sequence"/>
</dbReference>
<evidence type="ECO:0000313" key="4">
    <source>
        <dbReference type="Proteomes" id="UP001057702"/>
    </source>
</evidence>
<dbReference type="RefSeq" id="WP_255923154.1">
    <property type="nucleotide sequence ID" value="NZ_JANFNG010000030.1"/>
</dbReference>
<dbReference type="InterPro" id="IPR003594">
    <property type="entry name" value="HATPase_dom"/>
</dbReference>
<gene>
    <name evidence="3" type="ORF">NGB36_26935</name>
</gene>
<dbReference type="InterPro" id="IPR052016">
    <property type="entry name" value="Bact_Sigma-Reg"/>
</dbReference>
<organism evidence="3 4">
    <name type="scientific">Streptomyces humicola</name>
    <dbReference type="NCBI Taxonomy" id="2953240"/>
    <lineage>
        <taxon>Bacteria</taxon>
        <taxon>Bacillati</taxon>
        <taxon>Actinomycetota</taxon>
        <taxon>Actinomycetes</taxon>
        <taxon>Kitasatosporales</taxon>
        <taxon>Streptomycetaceae</taxon>
        <taxon>Streptomyces</taxon>
    </lineage>
</organism>
<sequence>MDEAIVEALFTRGTVGLFVFDPDLRLVRINAAAHRMLGVSDESLGLRLGEAVHGIDSAGLERMLRQVLNSGDPSLDVEQPGFPPSDPGREHVISVSAYPMYDHEGHPLGVVASVRDVTDSSRARVRSDLLRQADARIGTVLDVTRTAEQLAEVAVPALADTVVVDVLDAVIHGELPAPGPRAGTALLRRVAYQSVRDTAAQASPAVGEPVTYPFPTPHTQTLSDLRPRLVRDLAKGDGDWLETGTSQLIEAGAHSLMLIPLSARGAALGLVCFSRSQRPSSFDEDDLTLAAEIASRAALSIDNARRYTREHSTASVLQRSLLPSRLPEHPAVEAAHCYLPGAVNGVSGAGGDWFDVIPLSGARVALVVGDVVGRGLYAAASMGRLRAAIRAMAALDLPPDELLAHLDELVIRLADEPPDPFDERASAEQPLAATCVYMVYNPITLRCTMARAGHPPPVLISPDGTPDILDAAPGPPLGVGGLPFEMTELSVSEGSLLALYTNGLLSAHPGEADEALDQLCRVLAEPGRPAQDVCDAAVYALLPTPPKDDAVILAARTRALGPDRVATSTLPADAASVSTARTLVRQQLHAWGLEALVFSTELIASELVTNAIRYASGPVQLRLILNRTLICEVSDGSSSAPHLRHPRTSDEGGRGLFLVAQLAQHWGVRYTRQGKTVWAEQALPAHNSHTLP</sequence>
<evidence type="ECO:0000256" key="1">
    <source>
        <dbReference type="ARBA" id="ARBA00022801"/>
    </source>
</evidence>
<dbReference type="InterPro" id="IPR036457">
    <property type="entry name" value="PPM-type-like_dom_sf"/>
</dbReference>
<dbReference type="PANTHER" id="PTHR43156">
    <property type="entry name" value="STAGE II SPORULATION PROTEIN E-RELATED"/>
    <property type="match status" value="1"/>
</dbReference>
<dbReference type="SUPFAM" id="SSF55781">
    <property type="entry name" value="GAF domain-like"/>
    <property type="match status" value="1"/>
</dbReference>
<reference evidence="3" key="1">
    <citation type="submission" date="2022-06" db="EMBL/GenBank/DDBJ databases">
        <title>Draft genome sequence of Streptomyces sp. RB6PN25 isolated from peat swamp forest in Thailand.</title>
        <authorList>
            <person name="Duangmal K."/>
            <person name="Klaysubun C."/>
        </authorList>
    </citation>
    <scope>NUCLEOTIDE SEQUENCE</scope>
    <source>
        <strain evidence="3">RB6PN25</strain>
    </source>
</reference>
<dbReference type="CDD" id="cd00130">
    <property type="entry name" value="PAS"/>
    <property type="match status" value="1"/>
</dbReference>
<dbReference type="Gene3D" id="3.30.450.20">
    <property type="entry name" value="PAS domain"/>
    <property type="match status" value="1"/>
</dbReference>
<dbReference type="InterPro" id="IPR000014">
    <property type="entry name" value="PAS"/>
</dbReference>
<dbReference type="InterPro" id="IPR029016">
    <property type="entry name" value="GAF-like_dom_sf"/>
</dbReference>
<dbReference type="PROSITE" id="PS50112">
    <property type="entry name" value="PAS"/>
    <property type="match status" value="1"/>
</dbReference>
<keyword evidence="1" id="KW-0378">Hydrolase</keyword>
<dbReference type="InterPro" id="IPR003018">
    <property type="entry name" value="GAF"/>
</dbReference>